<keyword evidence="1" id="KW-0472">Membrane</keyword>
<protein>
    <submittedName>
        <fullName evidence="2">Uncharacterized protein</fullName>
    </submittedName>
</protein>
<organism evidence="2 3">
    <name type="scientific">Tripterygium wilfordii</name>
    <name type="common">Thunder God vine</name>
    <dbReference type="NCBI Taxonomy" id="458696"/>
    <lineage>
        <taxon>Eukaryota</taxon>
        <taxon>Viridiplantae</taxon>
        <taxon>Streptophyta</taxon>
        <taxon>Embryophyta</taxon>
        <taxon>Tracheophyta</taxon>
        <taxon>Spermatophyta</taxon>
        <taxon>Magnoliopsida</taxon>
        <taxon>eudicotyledons</taxon>
        <taxon>Gunneridae</taxon>
        <taxon>Pentapetalae</taxon>
        <taxon>rosids</taxon>
        <taxon>fabids</taxon>
        <taxon>Celastrales</taxon>
        <taxon>Celastraceae</taxon>
        <taxon>Tripterygium</taxon>
    </lineage>
</organism>
<reference evidence="2 3" key="1">
    <citation type="journal article" date="2020" name="Nat. Commun.">
        <title>Genome of Tripterygium wilfordii and identification of cytochrome P450 involved in triptolide biosynthesis.</title>
        <authorList>
            <person name="Tu L."/>
            <person name="Su P."/>
            <person name="Zhang Z."/>
            <person name="Gao L."/>
            <person name="Wang J."/>
            <person name="Hu T."/>
            <person name="Zhou J."/>
            <person name="Zhang Y."/>
            <person name="Zhao Y."/>
            <person name="Liu Y."/>
            <person name="Song Y."/>
            <person name="Tong Y."/>
            <person name="Lu Y."/>
            <person name="Yang J."/>
            <person name="Xu C."/>
            <person name="Jia M."/>
            <person name="Peters R.J."/>
            <person name="Huang L."/>
            <person name="Gao W."/>
        </authorList>
    </citation>
    <scope>NUCLEOTIDE SEQUENCE [LARGE SCALE GENOMIC DNA]</scope>
    <source>
        <strain evidence="3">cv. XIE 37</strain>
        <tissue evidence="2">Leaf</tissue>
    </source>
</reference>
<dbReference type="Proteomes" id="UP000593562">
    <property type="component" value="Unassembled WGS sequence"/>
</dbReference>
<dbReference type="EMBL" id="JAAARO010000012">
    <property type="protein sequence ID" value="KAF5739092.1"/>
    <property type="molecule type" value="Genomic_DNA"/>
</dbReference>
<keyword evidence="1" id="KW-0812">Transmembrane</keyword>
<proteinExistence type="predicted"/>
<feature type="transmembrane region" description="Helical" evidence="1">
    <location>
        <begin position="31"/>
        <end position="53"/>
    </location>
</feature>
<gene>
    <name evidence="2" type="ORF">HS088_TW12G00291</name>
</gene>
<dbReference type="AlphaFoldDB" id="A0A7J7CYB4"/>
<sequence>MLWWCNFHYILQATQTVDSTYSTFMVTGFKFYYMLVMNFCSSLLAYHSGMQLLNFLIFIGSKLACAYLDAVQAANAITMSVESDFSPYLIDHYIICLKESPSESTASAATSCPWNNIPHCPRKAQKWR</sequence>
<evidence type="ECO:0000313" key="2">
    <source>
        <dbReference type="EMBL" id="KAF5739092.1"/>
    </source>
</evidence>
<keyword evidence="1" id="KW-1133">Transmembrane helix</keyword>
<evidence type="ECO:0000313" key="3">
    <source>
        <dbReference type="Proteomes" id="UP000593562"/>
    </source>
</evidence>
<evidence type="ECO:0000256" key="1">
    <source>
        <dbReference type="SAM" id="Phobius"/>
    </source>
</evidence>
<dbReference type="InParanoid" id="A0A7J7CYB4"/>
<comment type="caution">
    <text evidence="2">The sequence shown here is derived from an EMBL/GenBank/DDBJ whole genome shotgun (WGS) entry which is preliminary data.</text>
</comment>
<name>A0A7J7CYB4_TRIWF</name>
<accession>A0A7J7CYB4</accession>
<keyword evidence="3" id="KW-1185">Reference proteome</keyword>